<feature type="domain" description="Mannosyl-glycoprotein endo-beta-N-acetylglucosamidase-like" evidence="5">
    <location>
        <begin position="138"/>
        <end position="292"/>
    </location>
</feature>
<organism evidence="6 7">
    <name type="scientific">Limosilactobacillus panis DSM 6035</name>
    <dbReference type="NCBI Taxonomy" id="1423782"/>
    <lineage>
        <taxon>Bacteria</taxon>
        <taxon>Bacillati</taxon>
        <taxon>Bacillota</taxon>
        <taxon>Bacilli</taxon>
        <taxon>Lactobacillales</taxon>
        <taxon>Lactobacillaceae</taxon>
        <taxon>Limosilactobacillus</taxon>
    </lineage>
</organism>
<dbReference type="Proteomes" id="UP000051412">
    <property type="component" value="Unassembled WGS sequence"/>
</dbReference>
<name>A0A0R1XBY8_9LACO</name>
<dbReference type="Gene3D" id="1.10.530.10">
    <property type="match status" value="1"/>
</dbReference>
<dbReference type="AlphaFoldDB" id="A0A0R1XBY8"/>
<keyword evidence="2" id="KW-0378">Hydrolase</keyword>
<evidence type="ECO:0000259" key="5">
    <source>
        <dbReference type="SMART" id="SM00047"/>
    </source>
</evidence>
<dbReference type="InterPro" id="IPR051056">
    <property type="entry name" value="Glycosyl_Hydrolase_73"/>
</dbReference>
<evidence type="ECO:0000256" key="4">
    <source>
        <dbReference type="SAM" id="SignalP"/>
    </source>
</evidence>
<comment type="similarity">
    <text evidence="1">Belongs to the glycosyl hydrolase 73 family.</text>
</comment>
<evidence type="ECO:0000256" key="2">
    <source>
        <dbReference type="ARBA" id="ARBA00022801"/>
    </source>
</evidence>
<keyword evidence="4" id="KW-0732">Signal</keyword>
<protein>
    <submittedName>
        <fullName evidence="6">Mannosyl-glycoprotein endo-beta-N-acetylglucosaminidase</fullName>
    </submittedName>
</protein>
<dbReference type="Gene3D" id="4.10.80.30">
    <property type="entry name" value="DNA polymerase, domain 6"/>
    <property type="match status" value="1"/>
</dbReference>
<dbReference type="PANTHER" id="PTHR33308">
    <property type="entry name" value="PEPTIDOGLYCAN HYDROLASE FLGJ"/>
    <property type="match status" value="1"/>
</dbReference>
<reference evidence="6 7" key="1">
    <citation type="journal article" date="2015" name="Genome Announc.">
        <title>Expanding the biotechnology potential of lactobacilli through comparative genomics of 213 strains and associated genera.</title>
        <authorList>
            <person name="Sun Z."/>
            <person name="Harris H.M."/>
            <person name="McCann A."/>
            <person name="Guo C."/>
            <person name="Argimon S."/>
            <person name="Zhang W."/>
            <person name="Yang X."/>
            <person name="Jeffery I.B."/>
            <person name="Cooney J.C."/>
            <person name="Kagawa T.F."/>
            <person name="Liu W."/>
            <person name="Song Y."/>
            <person name="Salvetti E."/>
            <person name="Wrobel A."/>
            <person name="Rasinkangas P."/>
            <person name="Parkhill J."/>
            <person name="Rea M.C."/>
            <person name="O'Sullivan O."/>
            <person name="Ritari J."/>
            <person name="Douillard F.P."/>
            <person name="Paul Ross R."/>
            <person name="Yang R."/>
            <person name="Briner A.E."/>
            <person name="Felis G.E."/>
            <person name="de Vos W.M."/>
            <person name="Barrangou R."/>
            <person name="Klaenhammer T.R."/>
            <person name="Caufield P.W."/>
            <person name="Cui Y."/>
            <person name="Zhang H."/>
            <person name="O'Toole P.W."/>
        </authorList>
    </citation>
    <scope>NUCLEOTIDE SEQUENCE [LARGE SCALE GENOMIC DNA]</scope>
    <source>
        <strain evidence="6 7">DSM 6035</strain>
    </source>
</reference>
<evidence type="ECO:0000313" key="6">
    <source>
        <dbReference type="EMBL" id="KRM27614.1"/>
    </source>
</evidence>
<dbReference type="Pfam" id="PF01832">
    <property type="entry name" value="Glucosaminidase"/>
    <property type="match status" value="1"/>
</dbReference>
<keyword evidence="7" id="KW-1185">Reference proteome</keyword>
<dbReference type="EMBL" id="AZGM01000055">
    <property type="protein sequence ID" value="KRM27614.1"/>
    <property type="molecule type" value="Genomic_DNA"/>
</dbReference>
<feature type="region of interest" description="Disordered" evidence="3">
    <location>
        <begin position="56"/>
        <end position="76"/>
    </location>
</feature>
<dbReference type="InterPro" id="IPR002901">
    <property type="entry name" value="MGlyc_endo_b_GlcNAc-like_dom"/>
</dbReference>
<sequence>MKNKKQSKIKIVLPVLFTFGASLMFFQADAQADSTQTTTSADQQVALTTNVNTTSQNTNYQSLNQSTDNQQDATQANTQTAVAGANDGVSLNDQDVQQANSKPVIDTNPGFSTNQYNVTATPVSSSNGTNGTNGAASLNTAGLSSWDINFLNSIHDGALNGWRQYGVLPSVTAAQAILESGWGQSGLATQGHNLFGIKGSYNGHSITMPTREVYGGRSFYINDAFRAYANNNESVQDHGRFLAVNSRYHNLLWQTDYRTVTRLIQADGYATDPYYASSLNAVIERYGLTAWDREVAEINTGHIDNLSVIGNQINIQGWHASDSYNSKMHHFIILLDGSTGKELYRTEVSGYYRQDVQNAYPNADISGWGGFNINIPYSSTFAGKNIQVVSRYTYNTNGEPNGGKDIYFNPISLNANTGCLDNMSLDAKTGTINIAGWHAADASLNKKYHFIIIFDGSKQVELGRFLVESGSRDDVAKAYNIYGANKSGFSLKLNFNPALAGDQIQVISRYSDSQNGEGNNVDYWFAPKTFSENRAYLDSLTVNGNQLHVAGWHAADQSIAKPYHFIIIYDATTHQEVKRQMVESLSRNDVQNACPNIYNDAQSGFDLITTLDPSLNGHEIQIISRYSDAKNGEGNRVDYWFNPVKVTIR</sequence>
<dbReference type="GO" id="GO:0004040">
    <property type="term" value="F:amidase activity"/>
    <property type="evidence" value="ECO:0007669"/>
    <property type="project" value="InterPro"/>
</dbReference>
<proteinExistence type="inferred from homology"/>
<evidence type="ECO:0000313" key="7">
    <source>
        <dbReference type="Proteomes" id="UP000051412"/>
    </source>
</evidence>
<dbReference type="SMART" id="SM00047">
    <property type="entry name" value="LYZ2"/>
    <property type="match status" value="1"/>
</dbReference>
<dbReference type="PATRIC" id="fig|1423782.4.peg.1987"/>
<dbReference type="PANTHER" id="PTHR33308:SF9">
    <property type="entry name" value="PEPTIDOGLYCAN HYDROLASE FLGJ"/>
    <property type="match status" value="1"/>
</dbReference>
<feature type="signal peptide" evidence="4">
    <location>
        <begin position="1"/>
        <end position="30"/>
    </location>
</feature>
<evidence type="ECO:0000256" key="1">
    <source>
        <dbReference type="ARBA" id="ARBA00010266"/>
    </source>
</evidence>
<comment type="caution">
    <text evidence="6">The sequence shown here is derived from an EMBL/GenBank/DDBJ whole genome shotgun (WGS) entry which is preliminary data.</text>
</comment>
<feature type="chain" id="PRO_5039639811" evidence="4">
    <location>
        <begin position="31"/>
        <end position="649"/>
    </location>
</feature>
<dbReference type="OrthoDB" id="37530at2"/>
<dbReference type="STRING" id="1423782.FD32_GL001910"/>
<accession>A0A0R1XBY8</accession>
<evidence type="ECO:0000256" key="3">
    <source>
        <dbReference type="SAM" id="MobiDB-lite"/>
    </source>
</evidence>
<gene>
    <name evidence="6" type="ORF">FD32_GL001910</name>
</gene>